<evidence type="ECO:0000313" key="1">
    <source>
        <dbReference type="EMBL" id="HDR50610.1"/>
    </source>
</evidence>
<comment type="caution">
    <text evidence="1">The sequence shown here is derived from an EMBL/GenBank/DDBJ whole genome shotgun (WGS) entry which is preliminary data.</text>
</comment>
<protein>
    <submittedName>
        <fullName evidence="1">Uncharacterized protein</fullName>
    </submittedName>
</protein>
<dbReference type="AlphaFoldDB" id="A0A831LJD8"/>
<reference evidence="1" key="1">
    <citation type="journal article" date="2020" name="mSystems">
        <title>Genome- and Community-Level Interaction Insights into Carbon Utilization and Element Cycling Functions of Hydrothermarchaeota in Hydrothermal Sediment.</title>
        <authorList>
            <person name="Zhou Z."/>
            <person name="Liu Y."/>
            <person name="Xu W."/>
            <person name="Pan J."/>
            <person name="Luo Z.H."/>
            <person name="Li M."/>
        </authorList>
    </citation>
    <scope>NUCLEOTIDE SEQUENCE [LARGE SCALE GENOMIC DNA]</scope>
    <source>
        <strain evidence="1">SpSt-1217</strain>
    </source>
</reference>
<dbReference type="Proteomes" id="UP000886047">
    <property type="component" value="Unassembled WGS sequence"/>
</dbReference>
<sequence>LRWEPGGFVLFYKRLESGTFELPLAKSTSLSQSMEYGQLAIMVDGFSLKYAKNPNIIKKTQLLIRFLK</sequence>
<feature type="non-terminal residue" evidence="1">
    <location>
        <position position="1"/>
    </location>
</feature>
<accession>A0A831LJD8</accession>
<name>A0A831LJD8_9BACT</name>
<dbReference type="EMBL" id="DSDK01000180">
    <property type="protein sequence ID" value="HDR50610.1"/>
    <property type="molecule type" value="Genomic_DNA"/>
</dbReference>
<organism evidence="1">
    <name type="scientific">Mariniphaga anaerophila</name>
    <dbReference type="NCBI Taxonomy" id="1484053"/>
    <lineage>
        <taxon>Bacteria</taxon>
        <taxon>Pseudomonadati</taxon>
        <taxon>Bacteroidota</taxon>
        <taxon>Bacteroidia</taxon>
        <taxon>Marinilabiliales</taxon>
        <taxon>Prolixibacteraceae</taxon>
        <taxon>Mariniphaga</taxon>
    </lineage>
</organism>
<gene>
    <name evidence="1" type="ORF">ENN90_03175</name>
</gene>
<dbReference type="Pfam" id="PF05717">
    <property type="entry name" value="TnpB_IS66"/>
    <property type="match status" value="1"/>
</dbReference>
<dbReference type="InterPro" id="IPR008878">
    <property type="entry name" value="Transposase_IS66_Orf2"/>
</dbReference>
<proteinExistence type="predicted"/>